<protein>
    <submittedName>
        <fullName evidence="2">Uncharacterized protein</fullName>
    </submittedName>
</protein>
<organism evidence="2">
    <name type="scientific">Odontella aurita</name>
    <dbReference type="NCBI Taxonomy" id="265563"/>
    <lineage>
        <taxon>Eukaryota</taxon>
        <taxon>Sar</taxon>
        <taxon>Stramenopiles</taxon>
        <taxon>Ochrophyta</taxon>
        <taxon>Bacillariophyta</taxon>
        <taxon>Mediophyceae</taxon>
        <taxon>Biddulphiophycidae</taxon>
        <taxon>Eupodiscales</taxon>
        <taxon>Odontellaceae</taxon>
        <taxon>Odontella</taxon>
    </lineage>
</organism>
<feature type="region of interest" description="Disordered" evidence="1">
    <location>
        <begin position="438"/>
        <end position="510"/>
    </location>
</feature>
<feature type="compositionally biased region" description="Polar residues" evidence="1">
    <location>
        <begin position="495"/>
        <end position="505"/>
    </location>
</feature>
<feature type="compositionally biased region" description="Basic and acidic residues" evidence="1">
    <location>
        <begin position="583"/>
        <end position="592"/>
    </location>
</feature>
<evidence type="ECO:0000313" key="2">
    <source>
        <dbReference type="EMBL" id="CAE2205898.1"/>
    </source>
</evidence>
<accession>A0A7S4HQ35</accession>
<feature type="region of interest" description="Disordered" evidence="1">
    <location>
        <begin position="359"/>
        <end position="421"/>
    </location>
</feature>
<feature type="compositionally biased region" description="Polar residues" evidence="1">
    <location>
        <begin position="9"/>
        <end position="37"/>
    </location>
</feature>
<feature type="region of interest" description="Disordered" evidence="1">
    <location>
        <begin position="295"/>
        <end position="333"/>
    </location>
</feature>
<feature type="compositionally biased region" description="Basic and acidic residues" evidence="1">
    <location>
        <begin position="86"/>
        <end position="96"/>
    </location>
</feature>
<feature type="region of interest" description="Disordered" evidence="1">
    <location>
        <begin position="1"/>
        <end position="38"/>
    </location>
</feature>
<feature type="compositionally biased region" description="Basic and acidic residues" evidence="1">
    <location>
        <begin position="455"/>
        <end position="481"/>
    </location>
</feature>
<sequence length="606" mass="65482">MKNLLHAPRQTTSPSVSKRQHQQPIHINNENAENGQIPSLKKRRMIESSVETLAESSKSCGQRDDVNTVAASSVKELKGWLSGFEKQQKDHYEKNTGIRKKHGSALDKGQAWTQGISNRAKSASSALSAETNSTPLGNTAGKGQTMTPSKSAAIQIGTPTKQQSAHRSTGSSSSIFSPQKQYSKVGSSSSIFSPQKQYSKSGTRGSTGSTLPQPVSLGAPGSTPKLNRFKPRVKKDEVKATDEKIASVQKLAEWLQDDPFEQRKLCSIRKGAQVIEKSRAFESDTSVVVAKDKDAEELAQQGSVADRQKWLRSAFKDGDDGEDEEEESTVSEKAKWLAKAFKKKGTKPYATRTYHGTYYDGKESLTDSGNSPVEDAGISQVVTSEPGECQKSPLIEAKEMEEKNSHLCSLRSSDDHSATSSPLVNLKTSYLVGKSEVGIGTEQTDSSNTVVHSSIGKEDGDGVRKGDIVSDHDATDDKENSSDSCQGISAIGHNADQSGHQNDATEYSEDVSVLRSQNAFGSKEGGGVLGVAAVFGGVTKLSSVQRRRLALEQKSKDMRKKADPRSNMLKTTWEFSSSGSIENGKHTKRMVDHSALVPKKTLSDLP</sequence>
<feature type="region of interest" description="Disordered" evidence="1">
    <location>
        <begin position="85"/>
        <end position="242"/>
    </location>
</feature>
<feature type="compositionally biased region" description="Basic and acidic residues" evidence="1">
    <location>
        <begin position="306"/>
        <end position="318"/>
    </location>
</feature>
<name>A0A7S4HQ35_9STRA</name>
<feature type="compositionally biased region" description="Low complexity" evidence="1">
    <location>
        <begin position="201"/>
        <end position="210"/>
    </location>
</feature>
<proteinExistence type="predicted"/>
<dbReference type="AlphaFoldDB" id="A0A7S4HQ35"/>
<feature type="compositionally biased region" description="Polar residues" evidence="1">
    <location>
        <begin position="111"/>
        <end position="200"/>
    </location>
</feature>
<gene>
    <name evidence="2" type="ORF">OAUR00152_LOCUS2624</name>
</gene>
<feature type="region of interest" description="Disordered" evidence="1">
    <location>
        <begin position="577"/>
        <end position="606"/>
    </location>
</feature>
<feature type="compositionally biased region" description="Basic and acidic residues" evidence="1">
    <location>
        <begin position="396"/>
        <end position="405"/>
    </location>
</feature>
<dbReference type="EMBL" id="HBKQ01003856">
    <property type="protein sequence ID" value="CAE2205898.1"/>
    <property type="molecule type" value="Transcribed_RNA"/>
</dbReference>
<evidence type="ECO:0000256" key="1">
    <source>
        <dbReference type="SAM" id="MobiDB-lite"/>
    </source>
</evidence>
<feature type="compositionally biased region" description="Acidic residues" evidence="1">
    <location>
        <begin position="319"/>
        <end position="329"/>
    </location>
</feature>
<feature type="compositionally biased region" description="Polar residues" evidence="1">
    <location>
        <begin position="441"/>
        <end position="452"/>
    </location>
</feature>
<reference evidence="2" key="1">
    <citation type="submission" date="2021-01" db="EMBL/GenBank/DDBJ databases">
        <authorList>
            <person name="Corre E."/>
            <person name="Pelletier E."/>
            <person name="Niang G."/>
            <person name="Scheremetjew M."/>
            <person name="Finn R."/>
            <person name="Kale V."/>
            <person name="Holt S."/>
            <person name="Cochrane G."/>
            <person name="Meng A."/>
            <person name="Brown T."/>
            <person name="Cohen L."/>
        </authorList>
    </citation>
    <scope>NUCLEOTIDE SEQUENCE</scope>
    <source>
        <strain evidence="2">Isolate 1302-5</strain>
    </source>
</reference>